<reference evidence="4" key="1">
    <citation type="journal article" date="2018" name="Nat. Microbiol.">
        <title>Leveraging single-cell genomics to expand the fungal tree of life.</title>
        <authorList>
            <person name="Ahrendt S.R."/>
            <person name="Quandt C.A."/>
            <person name="Ciobanu D."/>
            <person name="Clum A."/>
            <person name="Salamov A."/>
            <person name="Andreopoulos B."/>
            <person name="Cheng J.F."/>
            <person name="Woyke T."/>
            <person name="Pelin A."/>
            <person name="Henrissat B."/>
            <person name="Reynolds N.K."/>
            <person name="Benny G.L."/>
            <person name="Smith M.E."/>
            <person name="James T.Y."/>
            <person name="Grigoriev I.V."/>
        </authorList>
    </citation>
    <scope>NUCLEOTIDE SEQUENCE [LARGE SCALE GENOMIC DNA]</scope>
    <source>
        <strain evidence="4">CSF55</strain>
    </source>
</reference>
<proteinExistence type="predicted"/>
<evidence type="ECO:0000259" key="2">
    <source>
        <dbReference type="PROSITE" id="PS51372"/>
    </source>
</evidence>
<accession>A0A4V1J0E9</accession>
<evidence type="ECO:0000313" key="3">
    <source>
        <dbReference type="EMBL" id="RKP21319.1"/>
    </source>
</evidence>
<dbReference type="GO" id="GO:0006355">
    <property type="term" value="P:regulation of DNA-templated transcription"/>
    <property type="evidence" value="ECO:0007669"/>
    <property type="project" value="InterPro"/>
</dbReference>
<gene>
    <name evidence="3" type="ORF">ROZALSC1DRAFT_20621</name>
</gene>
<dbReference type="InterPro" id="IPR011608">
    <property type="entry name" value="PRD"/>
</dbReference>
<keyword evidence="1" id="KW-0175">Coiled coil</keyword>
<feature type="coiled-coil region" evidence="1">
    <location>
        <begin position="116"/>
        <end position="227"/>
    </location>
</feature>
<evidence type="ECO:0000313" key="4">
    <source>
        <dbReference type="Proteomes" id="UP000281549"/>
    </source>
</evidence>
<dbReference type="Proteomes" id="UP000281549">
    <property type="component" value="Unassembled WGS sequence"/>
</dbReference>
<protein>
    <recommendedName>
        <fullName evidence="2">PRD domain-containing protein</fullName>
    </recommendedName>
</protein>
<feature type="domain" description="PRD" evidence="2">
    <location>
        <begin position="1"/>
        <end position="97"/>
    </location>
</feature>
<sequence>MRNLEEKLRTDFVNEKNELMENHERHISIMKEKINKEKETKLLEEIEFMKKRYRRENEQSLLNFDSMKSKLILEFNEEKENLIASHKKHVENMQNFHRGQIEELQETIARCKLEGISSLEEHKRRSLGDMRQLEEKIKLEKDEWQSHLLIKLEKQFKEKEMKEKINEFEKNCKLLQEANLETAKKCEQLEELKKEMDEKHNELSNELREKENMILQFNRQRLELKEEISNLAFFVFKGMGFKEELSAKDTAFETLHKKFQEASRRFDEMQSLNKAELSRVNQEKVFYPINFE</sequence>
<organism evidence="3 4">
    <name type="scientific">Rozella allomycis (strain CSF55)</name>
    <dbReference type="NCBI Taxonomy" id="988480"/>
    <lineage>
        <taxon>Eukaryota</taxon>
        <taxon>Fungi</taxon>
        <taxon>Fungi incertae sedis</taxon>
        <taxon>Cryptomycota</taxon>
        <taxon>Cryptomycota incertae sedis</taxon>
        <taxon>Rozella</taxon>
    </lineage>
</organism>
<feature type="coiled-coil region" evidence="1">
    <location>
        <begin position="13"/>
        <end position="59"/>
    </location>
</feature>
<dbReference type="AlphaFoldDB" id="A0A4V1J0E9"/>
<dbReference type="PROSITE" id="PS51372">
    <property type="entry name" value="PRD_2"/>
    <property type="match status" value="1"/>
</dbReference>
<name>A0A4V1J0E9_ROZAC</name>
<evidence type="ECO:0000256" key="1">
    <source>
        <dbReference type="SAM" id="Coils"/>
    </source>
</evidence>
<dbReference type="EMBL" id="ML004966">
    <property type="protein sequence ID" value="RKP21319.1"/>
    <property type="molecule type" value="Genomic_DNA"/>
</dbReference>